<evidence type="ECO:0000313" key="3">
    <source>
        <dbReference type="Proteomes" id="UP001172457"/>
    </source>
</evidence>
<reference evidence="2" key="1">
    <citation type="submission" date="2023-03" db="EMBL/GenBank/DDBJ databases">
        <title>Chromosome-scale reference genome and RAD-based genetic map of yellow starthistle (Centaurea solstitialis) reveal putative structural variation and QTLs associated with invader traits.</title>
        <authorList>
            <person name="Reatini B."/>
            <person name="Cang F.A."/>
            <person name="Jiang Q."/>
            <person name="Mckibben M.T.W."/>
            <person name="Barker M.S."/>
            <person name="Rieseberg L.H."/>
            <person name="Dlugosch K.M."/>
        </authorList>
    </citation>
    <scope>NUCLEOTIDE SEQUENCE</scope>
    <source>
        <strain evidence="2">CAN-66</strain>
        <tissue evidence="2">Leaf</tissue>
    </source>
</reference>
<dbReference type="Gene3D" id="2.40.70.10">
    <property type="entry name" value="Acid Proteases"/>
    <property type="match status" value="1"/>
</dbReference>
<feature type="region of interest" description="Disordered" evidence="1">
    <location>
        <begin position="20"/>
        <end position="40"/>
    </location>
</feature>
<name>A0AA38WNX8_9ASTR</name>
<accession>A0AA38WNX8</accession>
<dbReference type="CDD" id="cd00303">
    <property type="entry name" value="retropepsin_like"/>
    <property type="match status" value="1"/>
</dbReference>
<dbReference type="PANTHER" id="PTHR33067">
    <property type="entry name" value="RNA-DIRECTED DNA POLYMERASE-RELATED"/>
    <property type="match status" value="1"/>
</dbReference>
<comment type="caution">
    <text evidence="2">The sequence shown here is derived from an EMBL/GenBank/DDBJ whole genome shotgun (WGS) entry which is preliminary data.</text>
</comment>
<dbReference type="InterPro" id="IPR021109">
    <property type="entry name" value="Peptidase_aspartic_dom_sf"/>
</dbReference>
<dbReference type="InterPro" id="IPR043502">
    <property type="entry name" value="DNA/RNA_pol_sf"/>
</dbReference>
<dbReference type="PANTHER" id="PTHR33067:SF31">
    <property type="entry name" value="RNA-DIRECTED DNA POLYMERASE"/>
    <property type="match status" value="1"/>
</dbReference>
<organism evidence="2 3">
    <name type="scientific">Centaurea solstitialis</name>
    <name type="common">yellow star-thistle</name>
    <dbReference type="NCBI Taxonomy" id="347529"/>
    <lineage>
        <taxon>Eukaryota</taxon>
        <taxon>Viridiplantae</taxon>
        <taxon>Streptophyta</taxon>
        <taxon>Embryophyta</taxon>
        <taxon>Tracheophyta</taxon>
        <taxon>Spermatophyta</taxon>
        <taxon>Magnoliopsida</taxon>
        <taxon>eudicotyledons</taxon>
        <taxon>Gunneridae</taxon>
        <taxon>Pentapetalae</taxon>
        <taxon>asterids</taxon>
        <taxon>campanulids</taxon>
        <taxon>Asterales</taxon>
        <taxon>Asteraceae</taxon>
        <taxon>Carduoideae</taxon>
        <taxon>Cardueae</taxon>
        <taxon>Centaureinae</taxon>
        <taxon>Centaurea</taxon>
    </lineage>
</organism>
<dbReference type="Proteomes" id="UP001172457">
    <property type="component" value="Chromosome 1"/>
</dbReference>
<protein>
    <submittedName>
        <fullName evidence="2">Uncharacterized protein</fullName>
    </submittedName>
</protein>
<dbReference type="EMBL" id="JARYMX010000001">
    <property type="protein sequence ID" value="KAJ9567607.1"/>
    <property type="molecule type" value="Genomic_DNA"/>
</dbReference>
<proteinExistence type="predicted"/>
<evidence type="ECO:0000256" key="1">
    <source>
        <dbReference type="SAM" id="MobiDB-lite"/>
    </source>
</evidence>
<sequence length="443" mass="48876">MNAIMLRDGKVLKEVERKTRGLVPSGGDKGKEKGNGSETIVQGDNVSVEGMGKDSTKVSTPTQVPNVPFSARLAKAKLEAKIWQVLGDDAISAYHYSIYKRDNRDYDLRKRRSRIILSEECSALITTVCPEKLGDPGSFSIPCSISGLSIHRALCDLGASVSLMPLAIANKVHVGELKATNISLQLVNRSIKYQLGVLEDLPLQVGNFIIPCDFVVLEMVEDVNTPIILDWPFLAIAGVIIDVQNEKLSLNVGKDKVEFELRKSMGLPPSMDDIYIADALETVFSKKMVVDDEDARIIEEIFDASEPFLKNVAVEAIPATKEDEVAAPPKVDLKPLPSNLKYAFLGDNDTYPVIVNASLSSCELDKLLVILRRYRSVLAYSIDDIKGISPSFCTHRILLNDEHASSIEHQRRLNPNMKEVVQKEVMKLLKAGIIYPISDSPLC</sequence>
<dbReference type="SUPFAM" id="SSF56672">
    <property type="entry name" value="DNA/RNA polymerases"/>
    <property type="match status" value="1"/>
</dbReference>
<dbReference type="Gene3D" id="3.10.10.10">
    <property type="entry name" value="HIV Type 1 Reverse Transcriptase, subunit A, domain 1"/>
    <property type="match status" value="1"/>
</dbReference>
<gene>
    <name evidence="2" type="ORF">OSB04_003573</name>
</gene>
<keyword evidence="3" id="KW-1185">Reference proteome</keyword>
<dbReference type="AlphaFoldDB" id="A0AA38WNX8"/>
<evidence type="ECO:0000313" key="2">
    <source>
        <dbReference type="EMBL" id="KAJ9567607.1"/>
    </source>
</evidence>